<accession>A0A844LXN6</accession>
<dbReference type="GO" id="GO:0005886">
    <property type="term" value="C:plasma membrane"/>
    <property type="evidence" value="ECO:0007669"/>
    <property type="project" value="UniProtKB-SubCell"/>
</dbReference>
<dbReference type="AlphaFoldDB" id="A0A844LXN6"/>
<evidence type="ECO:0000256" key="9">
    <source>
        <dbReference type="ARBA" id="ARBA00025772"/>
    </source>
</evidence>
<keyword evidence="5" id="KW-0997">Cell inner membrane</keyword>
<evidence type="ECO:0000256" key="7">
    <source>
        <dbReference type="ARBA" id="ARBA00022989"/>
    </source>
</evidence>
<evidence type="ECO:0000256" key="2">
    <source>
        <dbReference type="ARBA" id="ARBA00021549"/>
    </source>
</evidence>
<name>A0A844LXN6_9GAMM</name>
<evidence type="ECO:0000313" key="13">
    <source>
        <dbReference type="EMBL" id="MUG31452.1"/>
    </source>
</evidence>
<feature type="domain" description="General secretion pathway GspH" evidence="12">
    <location>
        <begin position="85"/>
        <end position="202"/>
    </location>
</feature>
<sequence>MDLNYHWLKTQYIKGLSHMSHLKNASINGFDHVIKTSNNLPIYQSGFTLIEAIISVLILATISSIALPSFVTAQQRWEAHKIRSDIINTFRVAKAHSFTQRTNTVMCLADIHQVCHKQAAHYLLVFSDSDDNHKFDLQADQLLLKQALNLNYGRVYLNAGRRHYIKFFGDSGLPRGHFGHIKYCPNNGNKQNMYQISINQQGNHRFKPYRFKKTGCP</sequence>
<comment type="subcellular location">
    <subcellularLocation>
        <location evidence="1">Cell inner membrane</location>
        <topology evidence="1">Single-pass membrane protein</topology>
    </subcellularLocation>
</comment>
<dbReference type="Proteomes" id="UP000442109">
    <property type="component" value="Unassembled WGS sequence"/>
</dbReference>
<dbReference type="GO" id="GO:0015628">
    <property type="term" value="P:protein secretion by the type II secretion system"/>
    <property type="evidence" value="ECO:0007669"/>
    <property type="project" value="InterPro"/>
</dbReference>
<evidence type="ECO:0000256" key="4">
    <source>
        <dbReference type="ARBA" id="ARBA00022481"/>
    </source>
</evidence>
<evidence type="ECO:0000256" key="11">
    <source>
        <dbReference type="SAM" id="Phobius"/>
    </source>
</evidence>
<keyword evidence="3" id="KW-1003">Cell membrane</keyword>
<evidence type="ECO:0000256" key="1">
    <source>
        <dbReference type="ARBA" id="ARBA00004377"/>
    </source>
</evidence>
<dbReference type="SUPFAM" id="SSF54523">
    <property type="entry name" value="Pili subunits"/>
    <property type="match status" value="1"/>
</dbReference>
<evidence type="ECO:0000259" key="12">
    <source>
        <dbReference type="Pfam" id="PF12019"/>
    </source>
</evidence>
<protein>
    <recommendedName>
        <fullName evidence="2">Type II secretion system protein H</fullName>
    </recommendedName>
    <alternativeName>
        <fullName evidence="10">General secretion pathway protein H</fullName>
    </alternativeName>
</protein>
<organism evidence="13 14">
    <name type="scientific">Psychrobacter sanguinis</name>
    <dbReference type="NCBI Taxonomy" id="861445"/>
    <lineage>
        <taxon>Bacteria</taxon>
        <taxon>Pseudomonadati</taxon>
        <taxon>Pseudomonadota</taxon>
        <taxon>Gammaproteobacteria</taxon>
        <taxon>Moraxellales</taxon>
        <taxon>Moraxellaceae</taxon>
        <taxon>Psychrobacter</taxon>
    </lineage>
</organism>
<dbReference type="GO" id="GO:0015627">
    <property type="term" value="C:type II protein secretion system complex"/>
    <property type="evidence" value="ECO:0007669"/>
    <property type="project" value="InterPro"/>
</dbReference>
<evidence type="ECO:0000256" key="3">
    <source>
        <dbReference type="ARBA" id="ARBA00022475"/>
    </source>
</evidence>
<dbReference type="Pfam" id="PF07963">
    <property type="entry name" value="N_methyl"/>
    <property type="match status" value="1"/>
</dbReference>
<dbReference type="InterPro" id="IPR022346">
    <property type="entry name" value="T2SS_GspH"/>
</dbReference>
<dbReference type="OrthoDB" id="6658040at2"/>
<keyword evidence="7 11" id="KW-1133">Transmembrane helix</keyword>
<reference evidence="13 14" key="1">
    <citation type="journal article" date="2019" name="PLoS ONE">
        <title>Pup mortality in New Zealand sea lions (Phocarctos hookeri) at Enderby Island, Auckland Islands, 2013-18.</title>
        <authorList>
            <person name="Michael S.A."/>
            <person name="Hayman D.T.S."/>
            <person name="Gray R."/>
            <person name="Zhang J."/>
            <person name="Rogers L."/>
            <person name="Roe W.D."/>
        </authorList>
    </citation>
    <scope>NUCLEOTIDE SEQUENCE [LARGE SCALE GENOMIC DNA]</scope>
    <source>
        <strain evidence="13 14">SM868</strain>
    </source>
</reference>
<comment type="similarity">
    <text evidence="9">Belongs to the GSP H family.</text>
</comment>
<dbReference type="EMBL" id="WFKQ01000001">
    <property type="protein sequence ID" value="MUG31452.1"/>
    <property type="molecule type" value="Genomic_DNA"/>
</dbReference>
<proteinExistence type="inferred from homology"/>
<keyword evidence="14" id="KW-1185">Reference proteome</keyword>
<evidence type="ECO:0000256" key="8">
    <source>
        <dbReference type="ARBA" id="ARBA00023136"/>
    </source>
</evidence>
<gene>
    <name evidence="13" type="ORF">GB996_01415</name>
</gene>
<evidence type="ECO:0000256" key="5">
    <source>
        <dbReference type="ARBA" id="ARBA00022519"/>
    </source>
</evidence>
<dbReference type="NCBIfam" id="TIGR02532">
    <property type="entry name" value="IV_pilin_GFxxxE"/>
    <property type="match status" value="1"/>
</dbReference>
<dbReference type="InterPro" id="IPR045584">
    <property type="entry name" value="Pilin-like"/>
</dbReference>
<comment type="caution">
    <text evidence="13">The sequence shown here is derived from an EMBL/GenBank/DDBJ whole genome shotgun (WGS) entry which is preliminary data.</text>
</comment>
<evidence type="ECO:0000256" key="10">
    <source>
        <dbReference type="ARBA" id="ARBA00030775"/>
    </source>
</evidence>
<keyword evidence="6 11" id="KW-0812">Transmembrane</keyword>
<dbReference type="InterPro" id="IPR012902">
    <property type="entry name" value="N_methyl_site"/>
</dbReference>
<dbReference type="Pfam" id="PF12019">
    <property type="entry name" value="GspH"/>
    <property type="match status" value="1"/>
</dbReference>
<evidence type="ECO:0000313" key="14">
    <source>
        <dbReference type="Proteomes" id="UP000442109"/>
    </source>
</evidence>
<feature type="transmembrane region" description="Helical" evidence="11">
    <location>
        <begin position="49"/>
        <end position="73"/>
    </location>
</feature>
<keyword evidence="8 11" id="KW-0472">Membrane</keyword>
<dbReference type="Gene3D" id="3.55.40.10">
    <property type="entry name" value="minor pseudopilin epsh domain"/>
    <property type="match status" value="1"/>
</dbReference>
<keyword evidence="4" id="KW-0488">Methylation</keyword>
<evidence type="ECO:0000256" key="6">
    <source>
        <dbReference type="ARBA" id="ARBA00022692"/>
    </source>
</evidence>
<dbReference type="PROSITE" id="PS00409">
    <property type="entry name" value="PROKAR_NTER_METHYL"/>
    <property type="match status" value="1"/>
</dbReference>